<dbReference type="GeneID" id="96903369"/>
<dbReference type="KEGG" id="ncs:NCAS_0D01810"/>
<accession>G0VDX2</accession>
<proteinExistence type="predicted"/>
<dbReference type="FunCoup" id="G0VDX2">
    <property type="interactions" value="8"/>
</dbReference>
<organism evidence="1 2">
    <name type="scientific">Naumovozyma castellii</name>
    <name type="common">Yeast</name>
    <name type="synonym">Saccharomyces castellii</name>
    <dbReference type="NCBI Taxonomy" id="27288"/>
    <lineage>
        <taxon>Eukaryota</taxon>
        <taxon>Fungi</taxon>
        <taxon>Dikarya</taxon>
        <taxon>Ascomycota</taxon>
        <taxon>Saccharomycotina</taxon>
        <taxon>Saccharomycetes</taxon>
        <taxon>Saccharomycetales</taxon>
        <taxon>Saccharomycetaceae</taxon>
        <taxon>Naumovozyma</taxon>
    </lineage>
</organism>
<evidence type="ECO:0000313" key="2">
    <source>
        <dbReference type="Proteomes" id="UP000001640"/>
    </source>
</evidence>
<keyword evidence="2" id="KW-1185">Reference proteome</keyword>
<gene>
    <name evidence="1" type="primary">NCAS0D01810</name>
    <name evidence="1" type="ordered locus">NCAS_0D01810</name>
</gene>
<dbReference type="Proteomes" id="UP000001640">
    <property type="component" value="Chromosome 4"/>
</dbReference>
<dbReference type="InParanoid" id="G0VDX2"/>
<dbReference type="RefSeq" id="XP_003676124.1">
    <property type="nucleotide sequence ID" value="XM_003676076.1"/>
</dbReference>
<dbReference type="EMBL" id="HE576755">
    <property type="protein sequence ID" value="CCC69762.1"/>
    <property type="molecule type" value="Genomic_DNA"/>
</dbReference>
<dbReference type="OMA" id="TSHYMTD"/>
<reference key="2">
    <citation type="submission" date="2011-08" db="EMBL/GenBank/DDBJ databases">
        <title>Genome sequence of Naumovozyma castellii.</title>
        <authorList>
            <person name="Gordon J.L."/>
            <person name="Armisen D."/>
            <person name="Proux-Wera E."/>
            <person name="OhEigeartaigh S.S."/>
            <person name="Byrne K.P."/>
            <person name="Wolfe K.H."/>
        </authorList>
    </citation>
    <scope>NUCLEOTIDE SEQUENCE</scope>
    <source>
        <strain>Type strain:CBS 4309</strain>
    </source>
</reference>
<reference evidence="1 2" key="1">
    <citation type="journal article" date="2011" name="Proc. Natl. Acad. Sci. U.S.A.">
        <title>Evolutionary erosion of yeast sex chromosomes by mating-type switching accidents.</title>
        <authorList>
            <person name="Gordon J.L."/>
            <person name="Armisen D."/>
            <person name="Proux-Wera E."/>
            <person name="Oheigeartaigh S.S."/>
            <person name="Byrne K.P."/>
            <person name="Wolfe K.H."/>
        </authorList>
    </citation>
    <scope>NUCLEOTIDE SEQUENCE [LARGE SCALE GENOMIC DNA]</scope>
    <source>
        <strain evidence="2">ATCC 76901 / BCRC 22586 / CBS 4309 / NBRC 1992 / NRRL Y-12630</strain>
    </source>
</reference>
<evidence type="ECO:0000313" key="1">
    <source>
        <dbReference type="EMBL" id="CCC69762.1"/>
    </source>
</evidence>
<dbReference type="HOGENOM" id="CLU_1066352_0_0_1"/>
<dbReference type="AlphaFoldDB" id="G0VDX2"/>
<dbReference type="OrthoDB" id="4036442at2759"/>
<name>G0VDX2_NAUCA</name>
<sequence length="270" mass="31016">MSAVESNTTTNILTASNTSLANTDNISELTPKPSDSTLEQGRYVGILNQIVPFVLHTSYYMTDLIYTLYYVANTEENMQEKNTEKSDALLNLKTELCSLVVKLRTRFRNLLDECDLNDPETPIVFRNLIDKNIISILYQVNDILTNELGELSNDHDSNFNGLIIQLQNCFNGFGNLFNFVKKMPLQRQYKVTSLQLDVLITVVRNDLLPTWKTQLDLLNCKLFDDLSRNQNVVSRYREATNDRDSDVKEGESFVKFVNWLKEEIIGDHLL</sequence>
<dbReference type="eggNOG" id="ENOG502S2FG">
    <property type="taxonomic scope" value="Eukaryota"/>
</dbReference>
<protein>
    <submittedName>
        <fullName evidence="1">Uncharacterized protein</fullName>
    </submittedName>
</protein>